<dbReference type="GO" id="GO:0005506">
    <property type="term" value="F:iron ion binding"/>
    <property type="evidence" value="ECO:0007669"/>
    <property type="project" value="InterPro"/>
</dbReference>
<dbReference type="GO" id="GO:0004497">
    <property type="term" value="F:monooxygenase activity"/>
    <property type="evidence" value="ECO:0007669"/>
    <property type="project" value="UniProtKB-KW"/>
</dbReference>
<feature type="binding site" description="axial binding residue" evidence="11">
    <location>
        <position position="494"/>
    </location>
    <ligand>
        <name>heme</name>
        <dbReference type="ChEBI" id="CHEBI:30413"/>
    </ligand>
    <ligandPart>
        <name>Fe</name>
        <dbReference type="ChEBI" id="CHEBI:18248"/>
    </ligandPart>
</feature>
<keyword evidence="15" id="KW-1185">Reference proteome</keyword>
<dbReference type="InterPro" id="IPR036396">
    <property type="entry name" value="Cyt_P450_sf"/>
</dbReference>
<evidence type="ECO:0000256" key="12">
    <source>
        <dbReference type="RuleBase" id="RU000461"/>
    </source>
</evidence>
<dbReference type="PANTHER" id="PTHR24291:SF106">
    <property type="entry name" value="CYTOCHROME P450 4G1-RELATED"/>
    <property type="match status" value="1"/>
</dbReference>
<comment type="subcellular location">
    <subcellularLocation>
        <location evidence="4">Endoplasmic reticulum membrane</location>
        <topology evidence="4">Peripheral membrane protein</topology>
    </subcellularLocation>
    <subcellularLocation>
        <location evidence="3">Microsome membrane</location>
        <topology evidence="3">Peripheral membrane protein</topology>
    </subcellularLocation>
</comment>
<comment type="cofactor">
    <cofactor evidence="1 11">
        <name>heme</name>
        <dbReference type="ChEBI" id="CHEBI:30413"/>
    </cofactor>
</comment>
<evidence type="ECO:0000256" key="7">
    <source>
        <dbReference type="ARBA" id="ARBA00022723"/>
    </source>
</evidence>
<proteinExistence type="inferred from homology"/>
<dbReference type="PROSITE" id="PS00086">
    <property type="entry name" value="CYTOCHROME_P450"/>
    <property type="match status" value="1"/>
</dbReference>
<evidence type="ECO:0000256" key="3">
    <source>
        <dbReference type="ARBA" id="ARBA00004174"/>
    </source>
</evidence>
<evidence type="ECO:0008006" key="16">
    <source>
        <dbReference type="Google" id="ProtNLM"/>
    </source>
</evidence>
<keyword evidence="8 12" id="KW-0560">Oxidoreductase</keyword>
<keyword evidence="10 12" id="KW-0503">Monooxygenase</keyword>
<feature type="transmembrane region" description="Helical" evidence="13">
    <location>
        <begin position="18"/>
        <end position="36"/>
    </location>
</feature>
<dbReference type="Gene3D" id="1.10.630.10">
    <property type="entry name" value="Cytochrome P450"/>
    <property type="match status" value="1"/>
</dbReference>
<dbReference type="CDD" id="cd20628">
    <property type="entry name" value="CYP4"/>
    <property type="match status" value="1"/>
</dbReference>
<dbReference type="PRINTS" id="PR00465">
    <property type="entry name" value="EP450IV"/>
</dbReference>
<evidence type="ECO:0000256" key="9">
    <source>
        <dbReference type="ARBA" id="ARBA00023004"/>
    </source>
</evidence>
<organism evidence="14 15">
    <name type="scientific">Rhynchophorus ferrugineus</name>
    <name type="common">Red palm weevil</name>
    <name type="synonym">Curculio ferrugineus</name>
    <dbReference type="NCBI Taxonomy" id="354439"/>
    <lineage>
        <taxon>Eukaryota</taxon>
        <taxon>Metazoa</taxon>
        <taxon>Ecdysozoa</taxon>
        <taxon>Arthropoda</taxon>
        <taxon>Hexapoda</taxon>
        <taxon>Insecta</taxon>
        <taxon>Pterygota</taxon>
        <taxon>Neoptera</taxon>
        <taxon>Endopterygota</taxon>
        <taxon>Coleoptera</taxon>
        <taxon>Polyphaga</taxon>
        <taxon>Cucujiformia</taxon>
        <taxon>Curculionidae</taxon>
        <taxon>Dryophthorinae</taxon>
        <taxon>Rhynchophorus</taxon>
    </lineage>
</organism>
<dbReference type="EMBL" id="JAACXV010000002">
    <property type="protein sequence ID" value="KAF7287830.1"/>
    <property type="molecule type" value="Genomic_DNA"/>
</dbReference>
<dbReference type="InterPro" id="IPR017972">
    <property type="entry name" value="Cyt_P450_CS"/>
</dbReference>
<dbReference type="InterPro" id="IPR050196">
    <property type="entry name" value="Cytochrome_P450_Monoox"/>
</dbReference>
<evidence type="ECO:0000313" key="14">
    <source>
        <dbReference type="EMBL" id="KAF7287830.1"/>
    </source>
</evidence>
<dbReference type="Proteomes" id="UP000625711">
    <property type="component" value="Unassembled WGS sequence"/>
</dbReference>
<dbReference type="Pfam" id="PF00067">
    <property type="entry name" value="p450"/>
    <property type="match status" value="1"/>
</dbReference>
<evidence type="ECO:0000256" key="13">
    <source>
        <dbReference type="SAM" id="Phobius"/>
    </source>
</evidence>
<comment type="caution">
    <text evidence="14">The sequence shown here is derived from an EMBL/GenBank/DDBJ whole genome shotgun (WGS) entry which is preliminary data.</text>
</comment>
<evidence type="ECO:0000256" key="2">
    <source>
        <dbReference type="ARBA" id="ARBA00003690"/>
    </source>
</evidence>
<keyword evidence="13" id="KW-0472">Membrane</keyword>
<dbReference type="AlphaFoldDB" id="A0A834J0B8"/>
<comment type="function">
    <text evidence="2">May be involved in the metabolism of insect hormones and in the breakdown of synthetic insecticides.</text>
</comment>
<dbReference type="OrthoDB" id="1470350at2759"/>
<sequence length="550" mass="63343">MIGALEAVSTSPIVLPNFYITILLGVTLVVASLYLWSQSLRQAKLTSNVPELPGRTLLSTALNPSDFLKKMLEAIHDLKCDVGKFGMGPYFFMGLKDPVDVELILGSQEHLEKSREYGLFEPWLGDGLLISKGEKWRTHRKMIAPTFHSSILKSFFPVFNKNANRLLEKLEKEKNKIFDVHDYMSGATVDTLLETAMGVEKTNKDNTGFEYAKAVMDMCNILHQRHYKIWLRPDFLFKWTKMAAEQSKLLDLIHSLTREVIKRKKVDYFERESKGEKSLYKEAVRAENKASKKNAKTENISYIHDDLEDIEENDIGEKKRLAFLDFMIEASKTAGNNLTDEEIKEEVDTIMFEGHDTTAAASSFVLCLLGIHKDIQQTCINELKEIFHDSWERPITFNDTLQMKYLERVIMETLRMYPPVPLISRKVNRDVKLASNNYIIPSGTTVVVSQFMTHRHPRYWKNPDVFNPDNFLPENCQNRHYYAYFPFSAGPRSCVGRKYAMLKLKVIIASVLRKYQITSPKAESEFSLQADIILKRTDGFNIKIEDRVFA</sequence>
<evidence type="ECO:0000256" key="8">
    <source>
        <dbReference type="ARBA" id="ARBA00023002"/>
    </source>
</evidence>
<dbReference type="PANTHER" id="PTHR24291">
    <property type="entry name" value="CYTOCHROME P450 FAMILY 4"/>
    <property type="match status" value="1"/>
</dbReference>
<dbReference type="PRINTS" id="PR00385">
    <property type="entry name" value="P450"/>
</dbReference>
<comment type="similarity">
    <text evidence="5 12">Belongs to the cytochrome P450 family.</text>
</comment>
<keyword evidence="6 11" id="KW-0349">Heme</keyword>
<keyword evidence="7 11" id="KW-0479">Metal-binding</keyword>
<protein>
    <recommendedName>
        <fullName evidence="16">Cytochrome P450</fullName>
    </recommendedName>
</protein>
<gene>
    <name evidence="14" type="ORF">GWI33_000183</name>
</gene>
<evidence type="ECO:0000256" key="4">
    <source>
        <dbReference type="ARBA" id="ARBA00004406"/>
    </source>
</evidence>
<keyword evidence="13" id="KW-0812">Transmembrane</keyword>
<dbReference type="InterPro" id="IPR002403">
    <property type="entry name" value="Cyt_P450_E_grp-IV"/>
</dbReference>
<evidence type="ECO:0000256" key="10">
    <source>
        <dbReference type="ARBA" id="ARBA00023033"/>
    </source>
</evidence>
<evidence type="ECO:0000313" key="15">
    <source>
        <dbReference type="Proteomes" id="UP000625711"/>
    </source>
</evidence>
<evidence type="ECO:0000256" key="11">
    <source>
        <dbReference type="PIRSR" id="PIRSR602403-1"/>
    </source>
</evidence>
<dbReference type="GO" id="GO:0020037">
    <property type="term" value="F:heme binding"/>
    <property type="evidence" value="ECO:0007669"/>
    <property type="project" value="InterPro"/>
</dbReference>
<dbReference type="InterPro" id="IPR001128">
    <property type="entry name" value="Cyt_P450"/>
</dbReference>
<evidence type="ECO:0000256" key="6">
    <source>
        <dbReference type="ARBA" id="ARBA00022617"/>
    </source>
</evidence>
<keyword evidence="13" id="KW-1133">Transmembrane helix</keyword>
<name>A0A834J0B8_RHYFE</name>
<accession>A0A834J0B8</accession>
<dbReference type="GO" id="GO:0005789">
    <property type="term" value="C:endoplasmic reticulum membrane"/>
    <property type="evidence" value="ECO:0007669"/>
    <property type="project" value="UniProtKB-SubCell"/>
</dbReference>
<evidence type="ECO:0000256" key="5">
    <source>
        <dbReference type="ARBA" id="ARBA00010617"/>
    </source>
</evidence>
<dbReference type="GO" id="GO:0016705">
    <property type="term" value="F:oxidoreductase activity, acting on paired donors, with incorporation or reduction of molecular oxygen"/>
    <property type="evidence" value="ECO:0007669"/>
    <property type="project" value="InterPro"/>
</dbReference>
<reference evidence="14" key="1">
    <citation type="submission" date="2020-08" db="EMBL/GenBank/DDBJ databases">
        <title>Genome sequencing and assembly of the red palm weevil Rhynchophorus ferrugineus.</title>
        <authorList>
            <person name="Dias G.B."/>
            <person name="Bergman C.M."/>
            <person name="Manee M."/>
        </authorList>
    </citation>
    <scope>NUCLEOTIDE SEQUENCE</scope>
    <source>
        <strain evidence="14">AA-2017</strain>
        <tissue evidence="14">Whole larva</tissue>
    </source>
</reference>
<evidence type="ECO:0000256" key="1">
    <source>
        <dbReference type="ARBA" id="ARBA00001971"/>
    </source>
</evidence>
<keyword evidence="9 11" id="KW-0408">Iron</keyword>
<dbReference type="SUPFAM" id="SSF48264">
    <property type="entry name" value="Cytochrome P450"/>
    <property type="match status" value="1"/>
</dbReference>